<dbReference type="GO" id="GO:0006826">
    <property type="term" value="P:iron ion transport"/>
    <property type="evidence" value="ECO:0007669"/>
    <property type="project" value="UniProtKB-KW"/>
</dbReference>
<dbReference type="PANTHER" id="PTHR32552:SF81">
    <property type="entry name" value="TONB-DEPENDENT OUTER MEMBRANE RECEPTOR"/>
    <property type="match status" value="1"/>
</dbReference>
<dbReference type="GO" id="GO:0009279">
    <property type="term" value="C:cell outer membrane"/>
    <property type="evidence" value="ECO:0007669"/>
    <property type="project" value="UniProtKB-SubCell"/>
</dbReference>
<dbReference type="PROSITE" id="PS52016">
    <property type="entry name" value="TONB_DEPENDENT_REC_3"/>
    <property type="match status" value="1"/>
</dbReference>
<dbReference type="Proteomes" id="UP000184268">
    <property type="component" value="Unassembled WGS sequence"/>
</dbReference>
<evidence type="ECO:0000256" key="9">
    <source>
        <dbReference type="ARBA" id="ARBA00023136"/>
    </source>
</evidence>
<evidence type="ECO:0000256" key="6">
    <source>
        <dbReference type="ARBA" id="ARBA00023004"/>
    </source>
</evidence>
<evidence type="ECO:0000259" key="14">
    <source>
        <dbReference type="Pfam" id="PF00593"/>
    </source>
</evidence>
<evidence type="ECO:0000256" key="13">
    <source>
        <dbReference type="SAM" id="SignalP"/>
    </source>
</evidence>
<dbReference type="InterPro" id="IPR039426">
    <property type="entry name" value="TonB-dep_rcpt-like"/>
</dbReference>
<feature type="chain" id="PRO_5009913597" evidence="13">
    <location>
        <begin position="31"/>
        <end position="708"/>
    </location>
</feature>
<keyword evidence="4" id="KW-0410">Iron transport</keyword>
<evidence type="ECO:0000256" key="12">
    <source>
        <dbReference type="RuleBase" id="RU003357"/>
    </source>
</evidence>
<dbReference type="CDD" id="cd01347">
    <property type="entry name" value="ligand_gated_channel"/>
    <property type="match status" value="1"/>
</dbReference>
<evidence type="ECO:0000256" key="1">
    <source>
        <dbReference type="ARBA" id="ARBA00004571"/>
    </source>
</evidence>
<protein>
    <submittedName>
        <fullName evidence="16">Iron complex outermembrane recepter protein</fullName>
    </submittedName>
</protein>
<comment type="similarity">
    <text evidence="11 12">Belongs to the TonB-dependent receptor family.</text>
</comment>
<dbReference type="EMBL" id="FQXG01000002">
    <property type="protein sequence ID" value="SHH31112.1"/>
    <property type="molecule type" value="Genomic_DNA"/>
</dbReference>
<keyword evidence="17" id="KW-1185">Reference proteome</keyword>
<evidence type="ECO:0000256" key="8">
    <source>
        <dbReference type="ARBA" id="ARBA00023077"/>
    </source>
</evidence>
<dbReference type="SUPFAM" id="SSF56935">
    <property type="entry name" value="Porins"/>
    <property type="match status" value="1"/>
</dbReference>
<evidence type="ECO:0000313" key="17">
    <source>
        <dbReference type="Proteomes" id="UP000184268"/>
    </source>
</evidence>
<keyword evidence="9 11" id="KW-0472">Membrane</keyword>
<dbReference type="RefSeq" id="WP_067659244.1">
    <property type="nucleotide sequence ID" value="NZ_FQXG01000002.1"/>
</dbReference>
<gene>
    <name evidence="16" type="ORF">SAMN02745129_1795</name>
</gene>
<dbReference type="STRING" id="299255.SAMN02745129_1795"/>
<dbReference type="OrthoDB" id="7051185at2"/>
<dbReference type="PANTHER" id="PTHR32552">
    <property type="entry name" value="FERRICHROME IRON RECEPTOR-RELATED"/>
    <property type="match status" value="1"/>
</dbReference>
<dbReference type="InterPro" id="IPR012910">
    <property type="entry name" value="Plug_dom"/>
</dbReference>
<evidence type="ECO:0000256" key="5">
    <source>
        <dbReference type="ARBA" id="ARBA00022692"/>
    </source>
</evidence>
<proteinExistence type="inferred from homology"/>
<accession>A0A1M5RXM9</accession>
<evidence type="ECO:0000256" key="11">
    <source>
        <dbReference type="PROSITE-ProRule" id="PRU01360"/>
    </source>
</evidence>
<sequence length="708" mass="79193">MESALFRPTLLSCAIAASLMGVALPSQVLAEEVLEQAEIEKITVVARGRVETLQSIPDSVSVYDEAMIEKARIRNVRDVADLTPNFSQLDNFRPGLARIQIRGMITPQVGEAPLAVVVDGVTAPDLEFINQDLVDIERIEVMRGAQGALYGRGAIGGAMILNTKPPSDVPETQLSASYGHANSYRLTGVTSGAISDNAFFRLGGYTRGTDGQIENTFTGEMADHFKEHGLFGQLRFELGDDTELNLRGRYGSSEGGLAYYQGVTADSWDDFSLQMSQNVVNEDNRDVMEFSARLNQYLELGQFELIAGYSESKQDSFYDSDYSAVPSDFIFHYAGAIEGIANVDAWTFESRFTSHDDQPLRWAVSAFYQDRTRYTATHSYDDPIGDQRLTRSDFGDDLLLFSILDDNRSQAWGLAGQLNYDLTDRLELTGALRYDEDKRSSVDPQDVAGTYAEDTFSQWQPKVSLAYQITDRTLLYTGYSKGFRSGGFNEPHPDVSRIYDKEVSDSFEAGFKTDFWDGRVTLNGAAFYIEQENAQITQFNVDTFTLENLSVDDVTLQGLEAELAIDLTRQLNLQLTGGIIDSEINEFERMPELVGEPQLWVSDFNFNAALNHSLPLNNGWQLESRVDLQVNGPRSFDIFLPEIRSNTTTFLNANIGLVADQWRLTAYVDNLTDERTAEDLFLLDDGVTELVRLPNQPRTFGVEMNYRF</sequence>
<feature type="signal peptide" evidence="13">
    <location>
        <begin position="1"/>
        <end position="30"/>
    </location>
</feature>
<evidence type="ECO:0000256" key="2">
    <source>
        <dbReference type="ARBA" id="ARBA00022448"/>
    </source>
</evidence>
<keyword evidence="2 11" id="KW-0813">Transport</keyword>
<dbReference type="InterPro" id="IPR036942">
    <property type="entry name" value="Beta-barrel_TonB_sf"/>
</dbReference>
<keyword evidence="10 11" id="KW-0998">Cell outer membrane</keyword>
<keyword evidence="7" id="KW-0406">Ion transport</keyword>
<keyword evidence="5 11" id="KW-0812">Transmembrane</keyword>
<comment type="subcellular location">
    <subcellularLocation>
        <location evidence="1 11">Cell outer membrane</location>
        <topology evidence="1 11">Multi-pass membrane protein</topology>
    </subcellularLocation>
</comment>
<evidence type="ECO:0000256" key="7">
    <source>
        <dbReference type="ARBA" id="ARBA00023065"/>
    </source>
</evidence>
<feature type="domain" description="TonB-dependent receptor-like beta-barrel" evidence="14">
    <location>
        <begin position="238"/>
        <end position="671"/>
    </location>
</feature>
<evidence type="ECO:0000256" key="10">
    <source>
        <dbReference type="ARBA" id="ARBA00023237"/>
    </source>
</evidence>
<evidence type="ECO:0000256" key="3">
    <source>
        <dbReference type="ARBA" id="ARBA00022452"/>
    </source>
</evidence>
<dbReference type="Pfam" id="PF07715">
    <property type="entry name" value="Plug"/>
    <property type="match status" value="1"/>
</dbReference>
<evidence type="ECO:0000256" key="4">
    <source>
        <dbReference type="ARBA" id="ARBA00022496"/>
    </source>
</evidence>
<dbReference type="Gene3D" id="2.40.170.20">
    <property type="entry name" value="TonB-dependent receptor, beta-barrel domain"/>
    <property type="match status" value="1"/>
</dbReference>
<reference evidence="16 17" key="1">
    <citation type="submission" date="2016-11" db="EMBL/GenBank/DDBJ databases">
        <authorList>
            <person name="Jaros S."/>
            <person name="Januszkiewicz K."/>
            <person name="Wedrychowicz H."/>
        </authorList>
    </citation>
    <scope>NUCLEOTIDE SEQUENCE [LARGE SCALE GENOMIC DNA]</scope>
    <source>
        <strain evidence="16 17">DSM 16917</strain>
    </source>
</reference>
<feature type="domain" description="TonB-dependent receptor plug" evidence="15">
    <location>
        <begin position="53"/>
        <end position="158"/>
    </location>
</feature>
<evidence type="ECO:0000313" key="16">
    <source>
        <dbReference type="EMBL" id="SHH31112.1"/>
    </source>
</evidence>
<keyword evidence="13" id="KW-0732">Signal</keyword>
<name>A0A1M5RXM9_9GAMM</name>
<dbReference type="AlphaFoldDB" id="A0A1M5RXM9"/>
<evidence type="ECO:0000259" key="15">
    <source>
        <dbReference type="Pfam" id="PF07715"/>
    </source>
</evidence>
<keyword evidence="3 11" id="KW-1134">Transmembrane beta strand</keyword>
<dbReference type="InterPro" id="IPR000531">
    <property type="entry name" value="Beta-barrel_TonB"/>
</dbReference>
<organism evidence="16 17">
    <name type="scientific">Ferrimonas marina</name>
    <dbReference type="NCBI Taxonomy" id="299255"/>
    <lineage>
        <taxon>Bacteria</taxon>
        <taxon>Pseudomonadati</taxon>
        <taxon>Pseudomonadota</taxon>
        <taxon>Gammaproteobacteria</taxon>
        <taxon>Alteromonadales</taxon>
        <taxon>Ferrimonadaceae</taxon>
        <taxon>Ferrimonas</taxon>
    </lineage>
</organism>
<dbReference type="Pfam" id="PF00593">
    <property type="entry name" value="TonB_dep_Rec_b-barrel"/>
    <property type="match status" value="1"/>
</dbReference>
<keyword evidence="6" id="KW-0408">Iron</keyword>
<keyword evidence="8 12" id="KW-0798">TonB box</keyword>